<evidence type="ECO:0000256" key="5">
    <source>
        <dbReference type="ARBA" id="ARBA00023315"/>
    </source>
</evidence>
<keyword evidence="2" id="KW-0808">Transferase</keyword>
<dbReference type="EC" id="2.3.1.234" evidence="1"/>
<keyword evidence="5" id="KW-0012">Acyltransferase</keyword>
<dbReference type="AlphaFoldDB" id="A0AAF3EW93"/>
<keyword evidence="3" id="KW-0819">tRNA processing</keyword>
<reference evidence="9" key="1">
    <citation type="submission" date="2024-02" db="UniProtKB">
        <authorList>
            <consortium name="WormBaseParasite"/>
        </authorList>
    </citation>
    <scope>IDENTIFICATION</scope>
</reference>
<proteinExistence type="predicted"/>
<dbReference type="Gene3D" id="3.30.420.40">
    <property type="match status" value="2"/>
</dbReference>
<keyword evidence="8" id="KW-1185">Reference proteome</keyword>
<organism evidence="8 9">
    <name type="scientific">Mesorhabditis belari</name>
    <dbReference type="NCBI Taxonomy" id="2138241"/>
    <lineage>
        <taxon>Eukaryota</taxon>
        <taxon>Metazoa</taxon>
        <taxon>Ecdysozoa</taxon>
        <taxon>Nematoda</taxon>
        <taxon>Chromadorea</taxon>
        <taxon>Rhabditida</taxon>
        <taxon>Rhabditina</taxon>
        <taxon>Rhabditomorpha</taxon>
        <taxon>Rhabditoidea</taxon>
        <taxon>Rhabditidae</taxon>
        <taxon>Mesorhabditinae</taxon>
        <taxon>Mesorhabditis</taxon>
    </lineage>
</organism>
<dbReference type="Pfam" id="PF00814">
    <property type="entry name" value="TsaD"/>
    <property type="match status" value="1"/>
</dbReference>
<evidence type="ECO:0000256" key="4">
    <source>
        <dbReference type="ARBA" id="ARBA00022723"/>
    </source>
</evidence>
<keyword evidence="4" id="KW-0479">Metal-binding</keyword>
<dbReference type="GO" id="GO:0008033">
    <property type="term" value="P:tRNA processing"/>
    <property type="evidence" value="ECO:0007669"/>
    <property type="project" value="UniProtKB-KW"/>
</dbReference>
<evidence type="ECO:0000313" key="8">
    <source>
        <dbReference type="Proteomes" id="UP000887575"/>
    </source>
</evidence>
<dbReference type="GO" id="GO:0046872">
    <property type="term" value="F:metal ion binding"/>
    <property type="evidence" value="ECO:0007669"/>
    <property type="project" value="UniProtKB-KW"/>
</dbReference>
<dbReference type="PANTHER" id="PTHR11735:SF6">
    <property type="entry name" value="TRNA N6-ADENOSINE THREONYLCARBAMOYLTRANSFERASE, MITOCHONDRIAL"/>
    <property type="match status" value="1"/>
</dbReference>
<feature type="domain" description="Gcp-like" evidence="7">
    <location>
        <begin position="44"/>
        <end position="343"/>
    </location>
</feature>
<dbReference type="NCBIfam" id="TIGR00329">
    <property type="entry name" value="gcp_kae1"/>
    <property type="match status" value="1"/>
</dbReference>
<dbReference type="InterPro" id="IPR000905">
    <property type="entry name" value="Gcp-like_dom"/>
</dbReference>
<dbReference type="InterPro" id="IPR043129">
    <property type="entry name" value="ATPase_NBD"/>
</dbReference>
<accession>A0AAF3EW93</accession>
<evidence type="ECO:0000256" key="3">
    <source>
        <dbReference type="ARBA" id="ARBA00022694"/>
    </source>
</evidence>
<evidence type="ECO:0000313" key="9">
    <source>
        <dbReference type="WBParaSite" id="MBELARI_LOCUS18466"/>
    </source>
</evidence>
<dbReference type="GO" id="GO:0061711">
    <property type="term" value="F:tRNA N(6)-L-threonylcarbamoyladenine synthase activity"/>
    <property type="evidence" value="ECO:0007669"/>
    <property type="project" value="UniProtKB-EC"/>
</dbReference>
<evidence type="ECO:0000256" key="2">
    <source>
        <dbReference type="ARBA" id="ARBA00022679"/>
    </source>
</evidence>
<evidence type="ECO:0000256" key="1">
    <source>
        <dbReference type="ARBA" id="ARBA00012156"/>
    </source>
</evidence>
<dbReference type="PRINTS" id="PR00789">
    <property type="entry name" value="OSIALOPTASE"/>
</dbReference>
<dbReference type="Proteomes" id="UP000887575">
    <property type="component" value="Unassembled WGS sequence"/>
</dbReference>
<dbReference type="WBParaSite" id="MBELARI_LOCUS18466">
    <property type="protein sequence ID" value="MBELARI_LOCUS18466"/>
    <property type="gene ID" value="MBELARI_LOCUS18466"/>
</dbReference>
<dbReference type="InterPro" id="IPR017861">
    <property type="entry name" value="KAE1/TsaD"/>
</dbReference>
<evidence type="ECO:0000256" key="6">
    <source>
        <dbReference type="ARBA" id="ARBA00048117"/>
    </source>
</evidence>
<sequence>MFSISTRWNPTVAGIALRTYRTTVLGIEASCDDSAVALVNGDGEVLARRAYANREIQARLGGIVPSIAAEQHRNHLMPMIDECLRESGCQLQDLSGVAVSNRPGLVVALKAGVQVALNIARRARTNLIPIHHMRAHALSALLVNKEIRFPFIAVLLSGGHCLFTVCDSPDNFRLLGQSFSGSPGECLDKVGREIGVHTLPEYQHLHIGAAVERLAKIASSNGHFRYTVNGPSTSWAADTDFSSIKASFLMLISKEGSSICIEDFCASVQFSITRHIASRLHAALNFLRESGDLEKCQHVVIGGGVAANAYIAQALSKVVSHYGLRCFQIPKSLCTDNGEMIAWNGILSLNHRSSAVIPWDKIPDQLYCLSREDIGDDIRERVQKPKAKISAGSLHPNLPLRITKYS</sequence>
<protein>
    <recommendedName>
        <fullName evidence="1">N(6)-L-threonylcarbamoyladenine synthase</fullName>
        <ecNumber evidence="1">2.3.1.234</ecNumber>
    </recommendedName>
</protein>
<dbReference type="SUPFAM" id="SSF53067">
    <property type="entry name" value="Actin-like ATPase domain"/>
    <property type="match status" value="1"/>
</dbReference>
<dbReference type="PANTHER" id="PTHR11735">
    <property type="entry name" value="TRNA N6-ADENOSINE THREONYLCARBAMOYLTRANSFERASE"/>
    <property type="match status" value="1"/>
</dbReference>
<comment type="catalytic activity">
    <reaction evidence="6">
        <text>L-threonylcarbamoyladenylate + adenosine(37) in tRNA = N(6)-L-threonylcarbamoyladenosine(37) in tRNA + AMP + H(+)</text>
        <dbReference type="Rhea" id="RHEA:37059"/>
        <dbReference type="Rhea" id="RHEA-COMP:10162"/>
        <dbReference type="Rhea" id="RHEA-COMP:10163"/>
        <dbReference type="ChEBI" id="CHEBI:15378"/>
        <dbReference type="ChEBI" id="CHEBI:73682"/>
        <dbReference type="ChEBI" id="CHEBI:74411"/>
        <dbReference type="ChEBI" id="CHEBI:74418"/>
        <dbReference type="ChEBI" id="CHEBI:456215"/>
        <dbReference type="EC" id="2.3.1.234"/>
    </reaction>
</comment>
<name>A0AAF3EW93_9BILA</name>
<evidence type="ECO:0000259" key="7">
    <source>
        <dbReference type="Pfam" id="PF00814"/>
    </source>
</evidence>
<dbReference type="GO" id="GO:0005739">
    <property type="term" value="C:mitochondrion"/>
    <property type="evidence" value="ECO:0007669"/>
    <property type="project" value="TreeGrafter"/>
</dbReference>